<evidence type="ECO:0000256" key="2">
    <source>
        <dbReference type="ARBA" id="ARBA00023125"/>
    </source>
</evidence>
<evidence type="ECO:0000259" key="4">
    <source>
        <dbReference type="PROSITE" id="PS50949"/>
    </source>
</evidence>
<dbReference type="Gene3D" id="1.10.10.10">
    <property type="entry name" value="Winged helix-like DNA-binding domain superfamily/Winged helix DNA-binding domain"/>
    <property type="match status" value="1"/>
</dbReference>
<dbReference type="Pfam" id="PF00392">
    <property type="entry name" value="GntR"/>
    <property type="match status" value="1"/>
</dbReference>
<evidence type="ECO:0000313" key="6">
    <source>
        <dbReference type="Proteomes" id="UP001274321"/>
    </source>
</evidence>
<dbReference type="RefSeq" id="WP_319844310.1">
    <property type="nucleotide sequence ID" value="NZ_JAXAFJ010000004.1"/>
</dbReference>
<comment type="caution">
    <text evidence="5">The sequence shown here is derived from an EMBL/GenBank/DDBJ whole genome shotgun (WGS) entry which is preliminary data.</text>
</comment>
<dbReference type="EMBL" id="JAXAFJ010000004">
    <property type="protein sequence ID" value="MDX6806191.1"/>
    <property type="molecule type" value="Genomic_DNA"/>
</dbReference>
<accession>A0ABU4RTP7</accession>
<dbReference type="PROSITE" id="PS50949">
    <property type="entry name" value="HTH_GNTR"/>
    <property type="match status" value="1"/>
</dbReference>
<dbReference type="InterPro" id="IPR036390">
    <property type="entry name" value="WH_DNA-bd_sf"/>
</dbReference>
<keyword evidence="3" id="KW-0804">Transcription</keyword>
<keyword evidence="1" id="KW-0805">Transcription regulation</keyword>
<dbReference type="SMART" id="SM00345">
    <property type="entry name" value="HTH_GNTR"/>
    <property type="match status" value="1"/>
</dbReference>
<dbReference type="SUPFAM" id="SSF46785">
    <property type="entry name" value="Winged helix' DNA-binding domain"/>
    <property type="match status" value="1"/>
</dbReference>
<feature type="domain" description="HTH gntR-type" evidence="4">
    <location>
        <begin position="25"/>
        <end position="92"/>
    </location>
</feature>
<dbReference type="InterPro" id="IPR000524">
    <property type="entry name" value="Tscrpt_reg_HTH_GntR"/>
</dbReference>
<dbReference type="InterPro" id="IPR008920">
    <property type="entry name" value="TF_FadR/GntR_C"/>
</dbReference>
<dbReference type="CDD" id="cd07377">
    <property type="entry name" value="WHTH_GntR"/>
    <property type="match status" value="1"/>
</dbReference>
<proteinExistence type="predicted"/>
<protein>
    <submittedName>
        <fullName evidence="5">GntR family transcriptional regulator</fullName>
    </submittedName>
</protein>
<dbReference type="PANTHER" id="PTHR43537">
    <property type="entry name" value="TRANSCRIPTIONAL REGULATOR, GNTR FAMILY"/>
    <property type="match status" value="1"/>
</dbReference>
<sequence length="246" mass="28180">MNSVASQMPKRRPGGKVTPLLVPRTTLDTLVYDELRKRIVTLVYRPGSLISEVAVAEELGVSRTPVHQAFLQLSHEDLLQILPQRGALVAELSIAKVKQAQFVRESLEISAFGEVAKAWNAADPVYQEAERKILDILRQQEGTVVSRDYLAFTQLDVAFHNVILDLAGNAILLSFIHDVRAHLNRVRYLELQEAHHEQEAIDGHWKILDAIRKNDVERTTEELRLHLKMLEEFREEIFARHREIFV</sequence>
<dbReference type="InterPro" id="IPR011711">
    <property type="entry name" value="GntR_C"/>
</dbReference>
<reference evidence="5 6" key="1">
    <citation type="submission" date="2023-11" db="EMBL/GenBank/DDBJ databases">
        <authorList>
            <person name="Bao R."/>
        </authorList>
    </citation>
    <scope>NUCLEOTIDE SEQUENCE [LARGE SCALE GENOMIC DNA]</scope>
    <source>
        <strain evidence="5 6">PJ23</strain>
    </source>
</reference>
<evidence type="ECO:0000256" key="3">
    <source>
        <dbReference type="ARBA" id="ARBA00023163"/>
    </source>
</evidence>
<keyword evidence="6" id="KW-1185">Reference proteome</keyword>
<organism evidence="5 6">
    <name type="scientific">Terrihabitans rhizophilus</name>
    <dbReference type="NCBI Taxonomy" id="3092662"/>
    <lineage>
        <taxon>Bacteria</taxon>
        <taxon>Pseudomonadati</taxon>
        <taxon>Pseudomonadota</taxon>
        <taxon>Alphaproteobacteria</taxon>
        <taxon>Hyphomicrobiales</taxon>
        <taxon>Terrihabitans</taxon>
    </lineage>
</organism>
<dbReference type="Pfam" id="PF07729">
    <property type="entry name" value="FCD"/>
    <property type="match status" value="1"/>
</dbReference>
<keyword evidence="2" id="KW-0238">DNA-binding</keyword>
<dbReference type="SMART" id="SM00895">
    <property type="entry name" value="FCD"/>
    <property type="match status" value="1"/>
</dbReference>
<gene>
    <name evidence="5" type="ORF">SCD90_08950</name>
</gene>
<dbReference type="SUPFAM" id="SSF48008">
    <property type="entry name" value="GntR ligand-binding domain-like"/>
    <property type="match status" value="1"/>
</dbReference>
<evidence type="ECO:0000256" key="1">
    <source>
        <dbReference type="ARBA" id="ARBA00023015"/>
    </source>
</evidence>
<dbReference type="Proteomes" id="UP001274321">
    <property type="component" value="Unassembled WGS sequence"/>
</dbReference>
<dbReference type="PANTHER" id="PTHR43537:SF24">
    <property type="entry name" value="GLUCONATE OPERON TRANSCRIPTIONAL REPRESSOR"/>
    <property type="match status" value="1"/>
</dbReference>
<evidence type="ECO:0000313" key="5">
    <source>
        <dbReference type="EMBL" id="MDX6806191.1"/>
    </source>
</evidence>
<dbReference type="InterPro" id="IPR036388">
    <property type="entry name" value="WH-like_DNA-bd_sf"/>
</dbReference>
<name>A0ABU4RTP7_9HYPH</name>
<dbReference type="Gene3D" id="1.20.120.530">
    <property type="entry name" value="GntR ligand-binding domain-like"/>
    <property type="match status" value="1"/>
</dbReference>